<dbReference type="InterPro" id="IPR036047">
    <property type="entry name" value="F-box-like_dom_sf"/>
</dbReference>
<feature type="region of interest" description="Disordered" evidence="1">
    <location>
        <begin position="192"/>
        <end position="226"/>
    </location>
</feature>
<evidence type="ECO:0000313" key="4">
    <source>
        <dbReference type="EMBL" id="KAK1648003.1"/>
    </source>
</evidence>
<dbReference type="InterPro" id="IPR050232">
    <property type="entry name" value="FBL13/AtMIF1-like"/>
</dbReference>
<dbReference type="AlphaFoldDB" id="A0AAD8W981"/>
<name>A0AAD8W981_LOLMU</name>
<dbReference type="EMBL" id="JAUUTY010000004">
    <property type="protein sequence ID" value="KAK1648003.1"/>
    <property type="molecule type" value="Genomic_DNA"/>
</dbReference>
<feature type="compositionally biased region" description="Acidic residues" evidence="1">
    <location>
        <begin position="209"/>
        <end position="223"/>
    </location>
</feature>
<dbReference type="SUPFAM" id="SSF81383">
    <property type="entry name" value="F-box domain"/>
    <property type="match status" value="1"/>
</dbReference>
<comment type="caution">
    <text evidence="4">The sequence shown here is derived from an EMBL/GenBank/DDBJ whole genome shotgun (WGS) entry which is preliminary data.</text>
</comment>
<dbReference type="Pfam" id="PF24758">
    <property type="entry name" value="LRR_At5g56370"/>
    <property type="match status" value="1"/>
</dbReference>
<evidence type="ECO:0000259" key="3">
    <source>
        <dbReference type="Pfam" id="PF24758"/>
    </source>
</evidence>
<gene>
    <name evidence="4" type="ORF">QYE76_065808</name>
</gene>
<dbReference type="InterPro" id="IPR055411">
    <property type="entry name" value="LRR_FXL15/At3g58940/PEG3-like"/>
</dbReference>
<feature type="domain" description="F-box" evidence="2">
    <location>
        <begin position="21"/>
        <end position="56"/>
    </location>
</feature>
<sequence length="571" mass="63315">MEMATDAAKAKLGRREDRIGKLGDDVLGHILSFLPSQEAARAAALSTRWRDVFASVHTLSLEEPEIPIADHNDDDNYYCYSPEYGRPPKAMDPDPPTRFTATVTAAIVARHRGPAAAPPLRALRVALNEYRSRDFRAVDQCVSYAMKQAGPSLALELCLRRAPLQCNGRHRQPCFAEASVIGQNPQTSCEVSSRDAVALSPEKDRTVDNDDGDDAVSSEDEGGELPPAEYAVPRGLFACAVLRSLRIGPCRLSPPHTISLPSLQELLLSGVSDDGQQVQRLISACPRLADLTLETCHTVTGLSLFDTSLRRLAVRCCHNLASVSLDVSELDAFEYRGAVPRNHLLETYIVSVSGRWFTALPLLSTCTIDICRQEPISSWEELANLSWFVHNRFHCARHLHLRSARFGSGIGALPRQSAFLGLQHLELQGHLFHQDTATIAAVMYGILSHAPNLEVLSLIFETQPPQLSVIGYPCNERVFLDAHHLEYNRHSVINAPSAMITCLTYSVSEINFVHYQGGEAQRTLAKFLLSNAPLLDRLFCQFAEGPLWIQTQLMHEMKGWVMNNEANMMFR</sequence>
<dbReference type="InterPro" id="IPR001810">
    <property type="entry name" value="F-box_dom"/>
</dbReference>
<keyword evidence="5" id="KW-1185">Reference proteome</keyword>
<evidence type="ECO:0000256" key="1">
    <source>
        <dbReference type="SAM" id="MobiDB-lite"/>
    </source>
</evidence>
<dbReference type="SUPFAM" id="SSF52047">
    <property type="entry name" value="RNI-like"/>
    <property type="match status" value="1"/>
</dbReference>
<evidence type="ECO:0000259" key="2">
    <source>
        <dbReference type="Pfam" id="PF00646"/>
    </source>
</evidence>
<accession>A0AAD8W981</accession>
<dbReference type="Pfam" id="PF00646">
    <property type="entry name" value="F-box"/>
    <property type="match status" value="1"/>
</dbReference>
<reference evidence="4" key="1">
    <citation type="submission" date="2023-07" db="EMBL/GenBank/DDBJ databases">
        <title>A chromosome-level genome assembly of Lolium multiflorum.</title>
        <authorList>
            <person name="Chen Y."/>
            <person name="Copetti D."/>
            <person name="Kolliker R."/>
            <person name="Studer B."/>
        </authorList>
    </citation>
    <scope>NUCLEOTIDE SEQUENCE</scope>
    <source>
        <strain evidence="4">02402/16</strain>
        <tissue evidence="4">Leaf</tissue>
    </source>
</reference>
<protein>
    <recommendedName>
        <fullName evidence="6">F-box domain-containing protein</fullName>
    </recommendedName>
</protein>
<dbReference type="Gene3D" id="1.20.1280.50">
    <property type="match status" value="1"/>
</dbReference>
<organism evidence="4 5">
    <name type="scientific">Lolium multiflorum</name>
    <name type="common">Italian ryegrass</name>
    <name type="synonym">Lolium perenne subsp. multiflorum</name>
    <dbReference type="NCBI Taxonomy" id="4521"/>
    <lineage>
        <taxon>Eukaryota</taxon>
        <taxon>Viridiplantae</taxon>
        <taxon>Streptophyta</taxon>
        <taxon>Embryophyta</taxon>
        <taxon>Tracheophyta</taxon>
        <taxon>Spermatophyta</taxon>
        <taxon>Magnoliopsida</taxon>
        <taxon>Liliopsida</taxon>
        <taxon>Poales</taxon>
        <taxon>Poaceae</taxon>
        <taxon>BOP clade</taxon>
        <taxon>Pooideae</taxon>
        <taxon>Poodae</taxon>
        <taxon>Poeae</taxon>
        <taxon>Poeae Chloroplast Group 2 (Poeae type)</taxon>
        <taxon>Loliodinae</taxon>
        <taxon>Loliinae</taxon>
        <taxon>Lolium</taxon>
    </lineage>
</organism>
<evidence type="ECO:0008006" key="6">
    <source>
        <dbReference type="Google" id="ProtNLM"/>
    </source>
</evidence>
<dbReference type="PANTHER" id="PTHR31900">
    <property type="entry name" value="F-BOX/RNI SUPERFAMILY PROTEIN-RELATED"/>
    <property type="match status" value="1"/>
</dbReference>
<proteinExistence type="predicted"/>
<dbReference type="Proteomes" id="UP001231189">
    <property type="component" value="Unassembled WGS sequence"/>
</dbReference>
<evidence type="ECO:0000313" key="5">
    <source>
        <dbReference type="Proteomes" id="UP001231189"/>
    </source>
</evidence>
<feature type="domain" description="F-box/LRR-repeat protein 15/At3g58940/PEG3-like LRR" evidence="3">
    <location>
        <begin position="227"/>
        <end position="321"/>
    </location>
</feature>
<dbReference type="InterPro" id="IPR032675">
    <property type="entry name" value="LRR_dom_sf"/>
</dbReference>
<dbReference type="PANTHER" id="PTHR31900:SF30">
    <property type="entry name" value="SUPERFAMILY PROTEIN, PUTATIVE-RELATED"/>
    <property type="match status" value="1"/>
</dbReference>
<dbReference type="Gene3D" id="3.80.10.10">
    <property type="entry name" value="Ribonuclease Inhibitor"/>
    <property type="match status" value="1"/>
</dbReference>